<dbReference type="AlphaFoldDB" id="A0A1H0IQJ4"/>
<dbReference type="STRING" id="1166073.SAMN05192530_105279"/>
<dbReference type="InterPro" id="IPR005025">
    <property type="entry name" value="FMN_Rdtase-like_dom"/>
</dbReference>
<dbReference type="EMBL" id="FNIT01000005">
    <property type="protein sequence ID" value="SDO33633.1"/>
    <property type="molecule type" value="Genomic_DNA"/>
</dbReference>
<dbReference type="Pfam" id="PF03358">
    <property type="entry name" value="FMN_red"/>
    <property type="match status" value="1"/>
</dbReference>
<dbReference type="Proteomes" id="UP000198793">
    <property type="component" value="Unassembled WGS sequence"/>
</dbReference>
<dbReference type="SUPFAM" id="SSF52218">
    <property type="entry name" value="Flavoproteins"/>
    <property type="match status" value="1"/>
</dbReference>
<keyword evidence="3" id="KW-1185">Reference proteome</keyword>
<dbReference type="GO" id="GO:0016491">
    <property type="term" value="F:oxidoreductase activity"/>
    <property type="evidence" value="ECO:0007669"/>
    <property type="project" value="InterPro"/>
</dbReference>
<name>A0A1H0IQJ4_9HYPH</name>
<dbReference type="InterPro" id="IPR029039">
    <property type="entry name" value="Flavoprotein-like_sf"/>
</dbReference>
<evidence type="ECO:0000259" key="1">
    <source>
        <dbReference type="Pfam" id="PF03358"/>
    </source>
</evidence>
<accession>A0A1H0IQJ4</accession>
<protein>
    <submittedName>
        <fullName evidence="2">NAD(P)H-dependent FMN reductase</fullName>
    </submittedName>
</protein>
<sequence length="163" mass="16970">MRRLAVTDVVLAQVHPADYPLPVFDDPDDDATPPPENARLIAGRLALQDGLVLVARERGAGAPALLLNALEWIAAIGGDAAFRRLVVALAIVGDRPVGGALCAQDLRTRLSALGAVVVTPTILLDRTAILDDATGRLARDHGASLDAGLDALLDHARALGRQG</sequence>
<feature type="domain" description="NADPH-dependent FMN reductase-like" evidence="1">
    <location>
        <begin position="11"/>
        <end position="123"/>
    </location>
</feature>
<evidence type="ECO:0000313" key="3">
    <source>
        <dbReference type="Proteomes" id="UP000198793"/>
    </source>
</evidence>
<organism evidence="2 3">
    <name type="scientific">Aureimonas jatrophae</name>
    <dbReference type="NCBI Taxonomy" id="1166073"/>
    <lineage>
        <taxon>Bacteria</taxon>
        <taxon>Pseudomonadati</taxon>
        <taxon>Pseudomonadota</taxon>
        <taxon>Alphaproteobacteria</taxon>
        <taxon>Hyphomicrobiales</taxon>
        <taxon>Aurantimonadaceae</taxon>
        <taxon>Aureimonas</taxon>
    </lineage>
</organism>
<proteinExistence type="predicted"/>
<gene>
    <name evidence="2" type="ORF">SAMN05192530_105279</name>
</gene>
<reference evidence="2 3" key="1">
    <citation type="submission" date="2016-10" db="EMBL/GenBank/DDBJ databases">
        <authorList>
            <person name="de Groot N.N."/>
        </authorList>
    </citation>
    <scope>NUCLEOTIDE SEQUENCE [LARGE SCALE GENOMIC DNA]</scope>
    <source>
        <strain evidence="3">L7-484,KACC 16230,DSM 25025</strain>
    </source>
</reference>
<evidence type="ECO:0000313" key="2">
    <source>
        <dbReference type="EMBL" id="SDO33633.1"/>
    </source>
</evidence>
<dbReference type="Gene3D" id="3.40.50.360">
    <property type="match status" value="1"/>
</dbReference>